<keyword evidence="1" id="KW-1133">Transmembrane helix</keyword>
<evidence type="ECO:0000313" key="2">
    <source>
        <dbReference type="EMBL" id="SLN48277.1"/>
    </source>
</evidence>
<evidence type="ECO:0000256" key="1">
    <source>
        <dbReference type="SAM" id="Phobius"/>
    </source>
</evidence>
<dbReference type="RefSeq" id="WP_085854154.1">
    <property type="nucleotide sequence ID" value="NZ_FOPF01000005.1"/>
</dbReference>
<evidence type="ECO:0000313" key="3">
    <source>
        <dbReference type="Proteomes" id="UP000193870"/>
    </source>
</evidence>
<keyword evidence="3" id="KW-1185">Reference proteome</keyword>
<keyword evidence="1" id="KW-0812">Transmembrane</keyword>
<dbReference type="STRING" id="315423.SAMN04488020_105236"/>
<accession>A0A1Y5SW22</accession>
<gene>
    <name evidence="2" type="ORF">PAM7066_02180</name>
</gene>
<proteinExistence type="predicted"/>
<keyword evidence="1" id="KW-0472">Membrane</keyword>
<name>A0A1Y5SW22_9RHOB</name>
<sequence length="222" mass="24615">MFDFMAQHSDVISVIVNIILTIVWIVYLNLFFISHRRQKSPMILIRRGAGTGPEARLFISNMGAEPIYVSALIADCYSGDKVTTAYITQNDHISAEELSTPDAATNEGPLGSGDYLDAGSFDSLMKRIERHSDQPLKADEVERVTITVVASTGYSALISAASSTYTILQCGQTRIFHPEHVSTIQHTGRRARRRIRRRLEQQIESELEMATPVNGQSKSEAA</sequence>
<feature type="transmembrane region" description="Helical" evidence="1">
    <location>
        <begin position="12"/>
        <end position="33"/>
    </location>
</feature>
<organism evidence="2 3">
    <name type="scientific">Palleronia marisminoris</name>
    <dbReference type="NCBI Taxonomy" id="315423"/>
    <lineage>
        <taxon>Bacteria</taxon>
        <taxon>Pseudomonadati</taxon>
        <taxon>Pseudomonadota</taxon>
        <taxon>Alphaproteobacteria</taxon>
        <taxon>Rhodobacterales</taxon>
        <taxon>Roseobacteraceae</taxon>
        <taxon>Palleronia</taxon>
    </lineage>
</organism>
<dbReference type="AlphaFoldDB" id="A0A1Y5SW22"/>
<dbReference type="OrthoDB" id="7406133at2"/>
<dbReference type="EMBL" id="FWFV01000005">
    <property type="protein sequence ID" value="SLN48277.1"/>
    <property type="molecule type" value="Genomic_DNA"/>
</dbReference>
<dbReference type="Proteomes" id="UP000193870">
    <property type="component" value="Unassembled WGS sequence"/>
</dbReference>
<reference evidence="2 3" key="1">
    <citation type="submission" date="2017-03" db="EMBL/GenBank/DDBJ databases">
        <authorList>
            <person name="Afonso C.L."/>
            <person name="Miller P.J."/>
            <person name="Scott M.A."/>
            <person name="Spackman E."/>
            <person name="Goraichik I."/>
            <person name="Dimitrov K.M."/>
            <person name="Suarez D.L."/>
            <person name="Swayne D.E."/>
        </authorList>
    </citation>
    <scope>NUCLEOTIDE SEQUENCE [LARGE SCALE GENOMIC DNA]</scope>
    <source>
        <strain evidence="2 3">CECT 7066</strain>
    </source>
</reference>
<protein>
    <submittedName>
        <fullName evidence="2">Uncharacterized protein</fullName>
    </submittedName>
</protein>